<evidence type="ECO:0000256" key="1">
    <source>
        <dbReference type="SAM" id="MobiDB-lite"/>
    </source>
</evidence>
<dbReference type="Gene3D" id="3.40.50.300">
    <property type="entry name" value="P-loop containing nucleotide triphosphate hydrolases"/>
    <property type="match status" value="1"/>
</dbReference>
<sequence>MPYRTEQHESLHKGKILSFTDDQTRMLGMSITERQRASIDRLYAADKKRLENLKKGSNANTAEKTASRPHQPPSATAAYLEHSSGTRISTDTVIALAIKTQYPSLELRIVNQNNCQLLSYAAAGHATVEPVGDSDSLLSTLSWKVYAPPARRLDGGNGALGEQPVFAKYIYRWSGHDFIVYLFDCRDGDSSYPQIRNFYILASRVQLADRLIMEAGKWSNDLHEEILVFDQGNWSKSKELYASVREAKWEDVILEEKMKKAVIDDHLSFFRSRDTYTGLKVPWKRGIIYYGPPGNGKTISIKATMNMLYRLTPEIPTLYVRTLASFMGPEYSVRLIFAYARRYAPCYLVFEDLDTIVSDNVRSYFLNEVDGLKSNDGIFMVGSTNHLDRLDPGISKRPSRFDRKYYFPDPDLGQRIAYCHFWQKKLGDSDDVEFPDKLCKPIAEITDKFSFAYMQEAFVAALLAIARKSDSDESYEAVSPEGSEKGWVDIDAVDRFGSGSEEDDEEDDHDDGDDDDDDLDEYVLWVEMKKQVKILREGMEDKS</sequence>
<feature type="domain" description="ATPase AAA-type core" evidence="2">
    <location>
        <begin position="288"/>
        <end position="408"/>
    </location>
</feature>
<evidence type="ECO:0000313" key="3">
    <source>
        <dbReference type="EMBL" id="KAJ9131392.1"/>
    </source>
</evidence>
<dbReference type="GO" id="GO:0003723">
    <property type="term" value="F:RNA binding"/>
    <property type="evidence" value="ECO:0007669"/>
    <property type="project" value="TreeGrafter"/>
</dbReference>
<dbReference type="Proteomes" id="UP001174691">
    <property type="component" value="Unassembled WGS sequence"/>
</dbReference>
<dbReference type="PANTHER" id="PTHR23077:SF132">
    <property type="entry name" value="ATP-DEPENDENT ZN PROTEASE"/>
    <property type="match status" value="1"/>
</dbReference>
<dbReference type="InterPro" id="IPR003959">
    <property type="entry name" value="ATPase_AAA_core"/>
</dbReference>
<dbReference type="EMBL" id="JANBVN010000236">
    <property type="protein sequence ID" value="KAJ9131392.1"/>
    <property type="molecule type" value="Genomic_DNA"/>
</dbReference>
<feature type="region of interest" description="Disordered" evidence="1">
    <location>
        <begin position="51"/>
        <end position="83"/>
    </location>
</feature>
<dbReference type="GO" id="GO:0005634">
    <property type="term" value="C:nucleus"/>
    <property type="evidence" value="ECO:0007669"/>
    <property type="project" value="TreeGrafter"/>
</dbReference>
<organism evidence="3 4">
    <name type="scientific">Coniochaeta hoffmannii</name>
    <dbReference type="NCBI Taxonomy" id="91930"/>
    <lineage>
        <taxon>Eukaryota</taxon>
        <taxon>Fungi</taxon>
        <taxon>Dikarya</taxon>
        <taxon>Ascomycota</taxon>
        <taxon>Pezizomycotina</taxon>
        <taxon>Sordariomycetes</taxon>
        <taxon>Sordariomycetidae</taxon>
        <taxon>Coniochaetales</taxon>
        <taxon>Coniochaetaceae</taxon>
        <taxon>Coniochaeta</taxon>
    </lineage>
</organism>
<dbReference type="Gene3D" id="1.10.8.60">
    <property type="match status" value="1"/>
</dbReference>
<keyword evidence="3" id="KW-0378">Hydrolase</keyword>
<evidence type="ECO:0000259" key="2">
    <source>
        <dbReference type="Pfam" id="PF00004"/>
    </source>
</evidence>
<gene>
    <name evidence="3" type="ORF">NKR19_g9540</name>
</gene>
<dbReference type="GO" id="GO:0016887">
    <property type="term" value="F:ATP hydrolysis activity"/>
    <property type="evidence" value="ECO:0007669"/>
    <property type="project" value="InterPro"/>
</dbReference>
<dbReference type="GO" id="GO:1990275">
    <property type="term" value="F:preribosome binding"/>
    <property type="evidence" value="ECO:0007669"/>
    <property type="project" value="TreeGrafter"/>
</dbReference>
<dbReference type="InterPro" id="IPR050168">
    <property type="entry name" value="AAA_ATPase_domain"/>
</dbReference>
<proteinExistence type="predicted"/>
<accession>A0AA38RBB1</accession>
<protein>
    <submittedName>
        <fullName evidence="3">ATP-dependent Zn protease</fullName>
    </submittedName>
</protein>
<dbReference type="Pfam" id="PF00004">
    <property type="entry name" value="AAA"/>
    <property type="match status" value="1"/>
</dbReference>
<feature type="compositionally biased region" description="Polar residues" evidence="1">
    <location>
        <begin position="55"/>
        <end position="64"/>
    </location>
</feature>
<evidence type="ECO:0000313" key="4">
    <source>
        <dbReference type="Proteomes" id="UP001174691"/>
    </source>
</evidence>
<feature type="region of interest" description="Disordered" evidence="1">
    <location>
        <begin position="475"/>
        <end position="520"/>
    </location>
</feature>
<dbReference type="AlphaFoldDB" id="A0AA38RBB1"/>
<dbReference type="InterPro" id="IPR027417">
    <property type="entry name" value="P-loop_NTPase"/>
</dbReference>
<comment type="caution">
    <text evidence="3">The sequence shown here is derived from an EMBL/GenBank/DDBJ whole genome shotgun (WGS) entry which is preliminary data.</text>
</comment>
<feature type="compositionally biased region" description="Basic and acidic residues" evidence="1">
    <location>
        <begin position="482"/>
        <end position="494"/>
    </location>
</feature>
<keyword evidence="4" id="KW-1185">Reference proteome</keyword>
<dbReference type="GO" id="GO:0006508">
    <property type="term" value="P:proteolysis"/>
    <property type="evidence" value="ECO:0007669"/>
    <property type="project" value="UniProtKB-KW"/>
</dbReference>
<keyword evidence="3" id="KW-0645">Protease</keyword>
<reference evidence="3" key="1">
    <citation type="submission" date="2022-07" db="EMBL/GenBank/DDBJ databases">
        <title>Fungi with potential for degradation of polypropylene.</title>
        <authorList>
            <person name="Gostincar C."/>
        </authorList>
    </citation>
    <scope>NUCLEOTIDE SEQUENCE</scope>
    <source>
        <strain evidence="3">EXF-13287</strain>
    </source>
</reference>
<dbReference type="GO" id="GO:0008233">
    <property type="term" value="F:peptidase activity"/>
    <property type="evidence" value="ECO:0007669"/>
    <property type="project" value="UniProtKB-KW"/>
</dbReference>
<feature type="compositionally biased region" description="Acidic residues" evidence="1">
    <location>
        <begin position="500"/>
        <end position="520"/>
    </location>
</feature>
<dbReference type="SUPFAM" id="SSF52540">
    <property type="entry name" value="P-loop containing nucleoside triphosphate hydrolases"/>
    <property type="match status" value="1"/>
</dbReference>
<name>A0AA38RBB1_9PEZI</name>
<dbReference type="CDD" id="cd19481">
    <property type="entry name" value="RecA-like_protease"/>
    <property type="match status" value="1"/>
</dbReference>
<dbReference type="GO" id="GO:0005524">
    <property type="term" value="F:ATP binding"/>
    <property type="evidence" value="ECO:0007669"/>
    <property type="project" value="InterPro"/>
</dbReference>
<dbReference type="PANTHER" id="PTHR23077">
    <property type="entry name" value="AAA-FAMILY ATPASE"/>
    <property type="match status" value="1"/>
</dbReference>
<dbReference type="GO" id="GO:0042254">
    <property type="term" value="P:ribosome biogenesis"/>
    <property type="evidence" value="ECO:0007669"/>
    <property type="project" value="TreeGrafter"/>
</dbReference>